<gene>
    <name evidence="2" type="ORF">GCM10011506_25250</name>
</gene>
<protein>
    <recommendedName>
        <fullName evidence="4">ABC transporter permease</fullName>
    </recommendedName>
</protein>
<reference evidence="3" key="1">
    <citation type="journal article" date="2019" name="Int. J. Syst. Evol. Microbiol.">
        <title>The Global Catalogue of Microorganisms (GCM) 10K type strain sequencing project: providing services to taxonomists for standard genome sequencing and annotation.</title>
        <authorList>
            <consortium name="The Broad Institute Genomics Platform"/>
            <consortium name="The Broad Institute Genome Sequencing Center for Infectious Disease"/>
            <person name="Wu L."/>
            <person name="Ma J."/>
        </authorList>
    </citation>
    <scope>NUCLEOTIDE SEQUENCE [LARGE SCALE GENOMIC DNA]</scope>
    <source>
        <strain evidence="3">CGMCC 1.10832</strain>
    </source>
</reference>
<accession>A0ABQ1MD18</accession>
<feature type="transmembrane region" description="Helical" evidence="1">
    <location>
        <begin position="80"/>
        <end position="104"/>
    </location>
</feature>
<sequence length="193" mass="21609">MENLEGLMVVIILNDPTVIGYFFVALAIYTEMKYDILAAIFVSPLKVHHYLLAKIIALSLIGTVCALILAFSILGFSFNIFAFTIGCMAICIISASLAIFMLSYTDEFLKFAMRSVPVFLALVALPLIDYFQLIDMGWLAYILPIQSSIDLIDYGIRGTAFEWWYVLPATVLFVGGSYQLAYYRFTKAISLKS</sequence>
<proteinExistence type="predicted"/>
<dbReference type="InterPro" id="IPR056926">
    <property type="entry name" value="FLQE3_permease"/>
</dbReference>
<feature type="transmembrane region" description="Helical" evidence="1">
    <location>
        <begin position="163"/>
        <end position="183"/>
    </location>
</feature>
<evidence type="ECO:0000313" key="3">
    <source>
        <dbReference type="Proteomes" id="UP000636010"/>
    </source>
</evidence>
<comment type="caution">
    <text evidence="2">The sequence shown here is derived from an EMBL/GenBank/DDBJ whole genome shotgun (WGS) entry which is preliminary data.</text>
</comment>
<evidence type="ECO:0008006" key="4">
    <source>
        <dbReference type="Google" id="ProtNLM"/>
    </source>
</evidence>
<feature type="transmembrane region" description="Helical" evidence="1">
    <location>
        <begin position="116"/>
        <end position="143"/>
    </location>
</feature>
<name>A0ABQ1MD18_9BACT</name>
<keyword evidence="1" id="KW-0472">Membrane</keyword>
<evidence type="ECO:0000313" key="2">
    <source>
        <dbReference type="EMBL" id="GGC38787.1"/>
    </source>
</evidence>
<evidence type="ECO:0000256" key="1">
    <source>
        <dbReference type="SAM" id="Phobius"/>
    </source>
</evidence>
<keyword evidence="3" id="KW-1185">Reference proteome</keyword>
<feature type="transmembrane region" description="Helical" evidence="1">
    <location>
        <begin position="50"/>
        <end position="74"/>
    </location>
</feature>
<dbReference type="Pfam" id="PF24686">
    <property type="entry name" value="FLQE3_permease"/>
    <property type="match status" value="1"/>
</dbReference>
<keyword evidence="1" id="KW-0812">Transmembrane</keyword>
<feature type="transmembrane region" description="Helical" evidence="1">
    <location>
        <begin position="6"/>
        <end position="29"/>
    </location>
</feature>
<dbReference type="EMBL" id="BMEC01000008">
    <property type="protein sequence ID" value="GGC38787.1"/>
    <property type="molecule type" value="Genomic_DNA"/>
</dbReference>
<organism evidence="2 3">
    <name type="scientific">Marivirga lumbricoides</name>
    <dbReference type="NCBI Taxonomy" id="1046115"/>
    <lineage>
        <taxon>Bacteria</taxon>
        <taxon>Pseudomonadati</taxon>
        <taxon>Bacteroidota</taxon>
        <taxon>Cytophagia</taxon>
        <taxon>Cytophagales</taxon>
        <taxon>Marivirgaceae</taxon>
        <taxon>Marivirga</taxon>
    </lineage>
</organism>
<dbReference type="Proteomes" id="UP000636010">
    <property type="component" value="Unassembled WGS sequence"/>
</dbReference>
<keyword evidence="1" id="KW-1133">Transmembrane helix</keyword>